<dbReference type="NCBIfam" id="TIGR01507">
    <property type="entry name" value="hopene_cyclase"/>
    <property type="match status" value="1"/>
</dbReference>
<dbReference type="InterPro" id="IPR006400">
    <property type="entry name" value="Hopene-cyclase"/>
</dbReference>
<dbReference type="SUPFAM" id="SSF48239">
    <property type="entry name" value="Terpenoid cyclases/Protein prenyltransferases"/>
    <property type="match status" value="2"/>
</dbReference>
<keyword evidence="8" id="KW-1185">Reference proteome</keyword>
<dbReference type="NCBIfam" id="TIGR01787">
    <property type="entry name" value="squalene_cyclas"/>
    <property type="match status" value="1"/>
</dbReference>
<keyword evidence="4" id="KW-0413">Isomerase</keyword>
<protein>
    <submittedName>
        <fullName evidence="7">Sporulenol synthase</fullName>
        <ecNumber evidence="7">4.2.1.137</ecNumber>
    </submittedName>
</protein>
<proteinExistence type="inferred from homology"/>
<keyword evidence="3" id="KW-0677">Repeat</keyword>
<comment type="caution">
    <text evidence="7">The sequence shown here is derived from an EMBL/GenBank/DDBJ whole genome shotgun (WGS) entry which is preliminary data.</text>
</comment>
<evidence type="ECO:0000256" key="2">
    <source>
        <dbReference type="ARBA" id="ARBA00009755"/>
    </source>
</evidence>
<dbReference type="Pfam" id="PF13243">
    <property type="entry name" value="SQHop_cyclase_C"/>
    <property type="match status" value="1"/>
</dbReference>
<dbReference type="SFLD" id="SFLDG01016">
    <property type="entry name" value="Prenyltransferase_Like_2"/>
    <property type="match status" value="1"/>
</dbReference>
<dbReference type="InterPro" id="IPR032696">
    <property type="entry name" value="SQ_cyclase_C"/>
</dbReference>
<dbReference type="InterPro" id="IPR002365">
    <property type="entry name" value="Terpene_synthase_CS"/>
</dbReference>
<feature type="domain" description="Squalene cyclase C-terminal" evidence="5">
    <location>
        <begin position="308"/>
        <end position="625"/>
    </location>
</feature>
<comment type="similarity">
    <text evidence="2">Belongs to the terpene cyclase/mutase family.</text>
</comment>
<organism evidence="7 8">
    <name type="scientific">Paenibacillus brasilensis</name>
    <dbReference type="NCBI Taxonomy" id="128574"/>
    <lineage>
        <taxon>Bacteria</taxon>
        <taxon>Bacillati</taxon>
        <taxon>Bacillota</taxon>
        <taxon>Bacilli</taxon>
        <taxon>Bacillales</taxon>
        <taxon>Paenibacillaceae</taxon>
        <taxon>Paenibacillus</taxon>
    </lineage>
</organism>
<evidence type="ECO:0000256" key="3">
    <source>
        <dbReference type="ARBA" id="ARBA00022737"/>
    </source>
</evidence>
<dbReference type="Gene3D" id="1.50.10.20">
    <property type="match status" value="2"/>
</dbReference>
<dbReference type="PANTHER" id="PTHR11764">
    <property type="entry name" value="TERPENE CYCLASE/MUTASE FAMILY MEMBER"/>
    <property type="match status" value="1"/>
</dbReference>
<feature type="domain" description="Squalene cyclase N-terminal" evidence="6">
    <location>
        <begin position="14"/>
        <end position="295"/>
    </location>
</feature>
<evidence type="ECO:0000313" key="7">
    <source>
        <dbReference type="EMBL" id="MDQ0494716.1"/>
    </source>
</evidence>
<sequence>MGDIQSAVNEGLRKLRDFFVRRQHQDGSWHFCFENGVTMDAYVIILFRILDIQNEELIRRLHDRILAEQQPEGCWRWYRDEQEGNLSASVDAYYALLYSGYSEPTDESMERARRYIQSQGGPGKSNSILTKSILAATGQRKWPASISSIPLEIILFPAYMPINLYEFSGYSRVHLIPMLIMADRNFSISTDKAPIVSDLFDSRYHDEEPQSREHRKIAESIRIGLSRLLGTPRYIHEAALSKAEQFMLNRIESDGTLYSYASSTILMVFALLALGYDKRHRLILKAVQGLTKMQYRFDGKATIQNSPSTIWDTALISYALQESSVGGDHEAVQRSTAYLLSRQQDKAADWSVHNPDTVPGGWGFSETNSLNPDVDDTTAALRAIHSLSRTNPKYRDSSNRGLNWVISMQNKDGGWPAFEKNTNRKMLTWLAIDGAKSAAIDPSGADLTGRTLEYLGNCCGLDMRQDFIKRGVNWLISHQEKDGSWYGRWGICYIYGTWAALTGLEATGLPANHAAIRKGAEWLLQIQNSDGGWGESCTSDRVMHYMPLGESTPSQTAWALDALIAVQPQPSAAVDRGIYKLMELLQNDDWPTAYPMGAGLPGNFYTHYHSYRYIWPLLTLSHYKKKYGGYK</sequence>
<name>A0ABU0KZ44_9BACL</name>
<evidence type="ECO:0000256" key="1">
    <source>
        <dbReference type="ARBA" id="ARBA00004999"/>
    </source>
</evidence>
<dbReference type="GO" id="GO:0016829">
    <property type="term" value="F:lyase activity"/>
    <property type="evidence" value="ECO:0007669"/>
    <property type="project" value="UniProtKB-KW"/>
</dbReference>
<evidence type="ECO:0000313" key="8">
    <source>
        <dbReference type="Proteomes" id="UP001242811"/>
    </source>
</evidence>
<gene>
    <name evidence="7" type="ORF">QOZ95_002882</name>
</gene>
<reference evidence="7 8" key="1">
    <citation type="submission" date="2023-07" db="EMBL/GenBank/DDBJ databases">
        <title>Genomic Encyclopedia of Type Strains, Phase IV (KMG-IV): sequencing the most valuable type-strain genomes for metagenomic binning, comparative biology and taxonomic classification.</title>
        <authorList>
            <person name="Goeker M."/>
        </authorList>
    </citation>
    <scope>NUCLEOTIDE SEQUENCE [LARGE SCALE GENOMIC DNA]</scope>
    <source>
        <strain evidence="7 8">DSM 14914</strain>
    </source>
</reference>
<comment type="pathway">
    <text evidence="1">Secondary metabolite biosynthesis; hopanoid biosynthesis.</text>
</comment>
<dbReference type="EC" id="4.2.1.137" evidence="7"/>
<dbReference type="InterPro" id="IPR032697">
    <property type="entry name" value="SQ_cyclase_N"/>
</dbReference>
<dbReference type="PANTHER" id="PTHR11764:SF20">
    <property type="entry name" value="LANOSTEROL SYNTHASE"/>
    <property type="match status" value="1"/>
</dbReference>
<dbReference type="Pfam" id="PF13249">
    <property type="entry name" value="SQHop_cyclase_N"/>
    <property type="match status" value="1"/>
</dbReference>
<dbReference type="EMBL" id="JAUSWA010000015">
    <property type="protein sequence ID" value="MDQ0494716.1"/>
    <property type="molecule type" value="Genomic_DNA"/>
</dbReference>
<evidence type="ECO:0000256" key="4">
    <source>
        <dbReference type="ARBA" id="ARBA00023235"/>
    </source>
</evidence>
<keyword evidence="7" id="KW-0456">Lyase</keyword>
<accession>A0ABU0KZ44</accession>
<dbReference type="RefSeq" id="WP_152381248.1">
    <property type="nucleotide sequence ID" value="NZ_CP045298.1"/>
</dbReference>
<dbReference type="Proteomes" id="UP001242811">
    <property type="component" value="Unassembled WGS sequence"/>
</dbReference>
<evidence type="ECO:0000259" key="6">
    <source>
        <dbReference type="Pfam" id="PF13249"/>
    </source>
</evidence>
<dbReference type="PROSITE" id="PS01074">
    <property type="entry name" value="TERPENE_SYNTHASES"/>
    <property type="match status" value="1"/>
</dbReference>
<dbReference type="InterPro" id="IPR018333">
    <property type="entry name" value="Squalene_cyclase"/>
</dbReference>
<dbReference type="InterPro" id="IPR008930">
    <property type="entry name" value="Terpenoid_cyclase/PrenylTrfase"/>
</dbReference>
<evidence type="ECO:0000259" key="5">
    <source>
        <dbReference type="Pfam" id="PF13243"/>
    </source>
</evidence>